<dbReference type="GeneID" id="54402315"/>
<proteinExistence type="predicted"/>
<dbReference type="Proteomes" id="UP000799771">
    <property type="component" value="Unassembled WGS sequence"/>
</dbReference>
<dbReference type="OrthoDB" id="3796937at2759"/>
<evidence type="ECO:0000313" key="2">
    <source>
        <dbReference type="EMBL" id="KAF2134199.1"/>
    </source>
</evidence>
<dbReference type="AlphaFoldDB" id="A0A6A6AQI9"/>
<reference evidence="2" key="1">
    <citation type="journal article" date="2020" name="Stud. Mycol.">
        <title>101 Dothideomycetes genomes: a test case for predicting lifestyles and emergence of pathogens.</title>
        <authorList>
            <person name="Haridas S."/>
            <person name="Albert R."/>
            <person name="Binder M."/>
            <person name="Bloem J."/>
            <person name="Labutti K."/>
            <person name="Salamov A."/>
            <person name="Andreopoulos B."/>
            <person name="Baker S."/>
            <person name="Barry K."/>
            <person name="Bills G."/>
            <person name="Bluhm B."/>
            <person name="Cannon C."/>
            <person name="Castanera R."/>
            <person name="Culley D."/>
            <person name="Daum C."/>
            <person name="Ezra D."/>
            <person name="Gonzalez J."/>
            <person name="Henrissat B."/>
            <person name="Kuo A."/>
            <person name="Liang C."/>
            <person name="Lipzen A."/>
            <person name="Lutzoni F."/>
            <person name="Magnuson J."/>
            <person name="Mondo S."/>
            <person name="Nolan M."/>
            <person name="Ohm R."/>
            <person name="Pangilinan J."/>
            <person name="Park H.-J."/>
            <person name="Ramirez L."/>
            <person name="Alfaro M."/>
            <person name="Sun H."/>
            <person name="Tritt A."/>
            <person name="Yoshinaga Y."/>
            <person name="Zwiers L.-H."/>
            <person name="Turgeon B."/>
            <person name="Goodwin S."/>
            <person name="Spatafora J."/>
            <person name="Crous P."/>
            <person name="Grigoriev I."/>
        </authorList>
    </citation>
    <scope>NUCLEOTIDE SEQUENCE</scope>
    <source>
        <strain evidence="2">CBS 119687</strain>
    </source>
</reference>
<name>A0A6A6AQI9_9PLEO</name>
<dbReference type="RefSeq" id="XP_033528586.1">
    <property type="nucleotide sequence ID" value="XM_033661883.1"/>
</dbReference>
<accession>A0A6A6AQI9</accession>
<dbReference type="EMBL" id="ML977498">
    <property type="protein sequence ID" value="KAF2134199.1"/>
    <property type="molecule type" value="Genomic_DNA"/>
</dbReference>
<protein>
    <recommendedName>
        <fullName evidence="4">RRM domain-containing protein</fullName>
    </recommendedName>
</protein>
<dbReference type="CDD" id="cd00590">
    <property type="entry name" value="RRM_SF"/>
    <property type="match status" value="1"/>
</dbReference>
<evidence type="ECO:0000256" key="1">
    <source>
        <dbReference type="SAM" id="MobiDB-lite"/>
    </source>
</evidence>
<gene>
    <name evidence="2" type="ORF">P153DRAFT_106817</name>
</gene>
<evidence type="ECO:0008006" key="4">
    <source>
        <dbReference type="Google" id="ProtNLM"/>
    </source>
</evidence>
<feature type="region of interest" description="Disordered" evidence="1">
    <location>
        <begin position="244"/>
        <end position="272"/>
    </location>
</feature>
<feature type="compositionally biased region" description="Polar residues" evidence="1">
    <location>
        <begin position="59"/>
        <end position="68"/>
    </location>
</feature>
<dbReference type="SUPFAM" id="SSF54928">
    <property type="entry name" value="RNA-binding domain, RBD"/>
    <property type="match status" value="1"/>
</dbReference>
<evidence type="ECO:0000313" key="3">
    <source>
        <dbReference type="Proteomes" id="UP000799771"/>
    </source>
</evidence>
<organism evidence="2 3">
    <name type="scientific">Dothidotthia symphoricarpi CBS 119687</name>
    <dbReference type="NCBI Taxonomy" id="1392245"/>
    <lineage>
        <taxon>Eukaryota</taxon>
        <taxon>Fungi</taxon>
        <taxon>Dikarya</taxon>
        <taxon>Ascomycota</taxon>
        <taxon>Pezizomycotina</taxon>
        <taxon>Dothideomycetes</taxon>
        <taxon>Pleosporomycetidae</taxon>
        <taxon>Pleosporales</taxon>
        <taxon>Dothidotthiaceae</taxon>
        <taxon>Dothidotthia</taxon>
    </lineage>
</organism>
<dbReference type="Gene3D" id="3.30.70.330">
    <property type="match status" value="1"/>
</dbReference>
<dbReference type="InterPro" id="IPR035979">
    <property type="entry name" value="RBD_domain_sf"/>
</dbReference>
<dbReference type="GO" id="GO:0003676">
    <property type="term" value="F:nucleic acid binding"/>
    <property type="evidence" value="ECO:0007669"/>
    <property type="project" value="InterPro"/>
</dbReference>
<feature type="region of interest" description="Disordered" evidence="1">
    <location>
        <begin position="33"/>
        <end position="74"/>
    </location>
</feature>
<sequence length="437" mass="48970">MYSRARVRTSSSANQSLLGMQLATISDTLAKASQRRDADMQHKVSKGLSVAPTPDLTVGSASEASGTSDLGHGDSDVELEELQKRIGEVATRFPLSTMYSTATEMGFDTASVSLRGGEGNYEDGQGHLLAERRRMIQALDDDDFDPGKMLAELDGRTQFLRQAVVADDDDDDPRSMLAALERRTQLPSQKIIHDNGDDDLRSMLAEFERESLRVQPNLEDTASDDLEALRSGIAAIDLPSHQQGIHHSICSDRQAPHSQAKRPYNHEETPDTSVLDEDATLYKIASILANTGHEWEKVQGLTTYLFSTVLDGHEAQQQKEEFMRQAREELETIIHKAVEEEKIYYEGEEKSRLPRRLVVSNIAAGAVKEDLIESFSQHRWEIQEVRLLKQRDPIKRTQMAHIDFWKRKAAVEASFKIADIFGLCVNTRLAVEKADYC</sequence>
<dbReference type="InterPro" id="IPR012677">
    <property type="entry name" value="Nucleotide-bd_a/b_plait_sf"/>
</dbReference>
<keyword evidence="3" id="KW-1185">Reference proteome</keyword>